<evidence type="ECO:0000313" key="3">
    <source>
        <dbReference type="Proteomes" id="UP001259832"/>
    </source>
</evidence>
<dbReference type="EMBL" id="JASMQC010000012">
    <property type="protein sequence ID" value="KAK1941193.1"/>
    <property type="molecule type" value="Genomic_DNA"/>
</dbReference>
<feature type="region of interest" description="Disordered" evidence="1">
    <location>
        <begin position="46"/>
        <end position="72"/>
    </location>
</feature>
<comment type="caution">
    <text evidence="2">The sequence shown here is derived from an EMBL/GenBank/DDBJ whole genome shotgun (WGS) entry which is preliminary data.</text>
</comment>
<organism evidence="2 3">
    <name type="scientific">Phytophthora citrophthora</name>
    <dbReference type="NCBI Taxonomy" id="4793"/>
    <lineage>
        <taxon>Eukaryota</taxon>
        <taxon>Sar</taxon>
        <taxon>Stramenopiles</taxon>
        <taxon>Oomycota</taxon>
        <taxon>Peronosporomycetes</taxon>
        <taxon>Peronosporales</taxon>
        <taxon>Peronosporaceae</taxon>
        <taxon>Phytophthora</taxon>
    </lineage>
</organism>
<evidence type="ECO:0000313" key="2">
    <source>
        <dbReference type="EMBL" id="KAK1941193.1"/>
    </source>
</evidence>
<gene>
    <name evidence="2" type="ORF">P3T76_007059</name>
</gene>
<evidence type="ECO:0000256" key="1">
    <source>
        <dbReference type="SAM" id="MobiDB-lite"/>
    </source>
</evidence>
<accession>A0AAD9GN70</accession>
<sequence length="72" mass="8226">MEMTSCVMRFALATYLMKRGGTSRVCDESSWSSPCFSYERRIASSSTSDEECEDKEEILPDDVQQTEVKKTQ</sequence>
<feature type="compositionally biased region" description="Acidic residues" evidence="1">
    <location>
        <begin position="48"/>
        <end position="60"/>
    </location>
</feature>
<keyword evidence="3" id="KW-1185">Reference proteome</keyword>
<protein>
    <submittedName>
        <fullName evidence="2">Uncharacterized protein</fullName>
    </submittedName>
</protein>
<reference evidence="2" key="1">
    <citation type="submission" date="2023-08" db="EMBL/GenBank/DDBJ databases">
        <title>Reference Genome Resource for the Citrus Pathogen Phytophthora citrophthora.</title>
        <authorList>
            <person name="Moller H."/>
            <person name="Coetzee B."/>
            <person name="Rose L.J."/>
            <person name="Van Niekerk J.M."/>
        </authorList>
    </citation>
    <scope>NUCLEOTIDE SEQUENCE</scope>
    <source>
        <strain evidence="2">STE-U-9442</strain>
    </source>
</reference>
<proteinExistence type="predicted"/>
<dbReference type="Proteomes" id="UP001259832">
    <property type="component" value="Unassembled WGS sequence"/>
</dbReference>
<name>A0AAD9GN70_9STRA</name>
<dbReference type="AlphaFoldDB" id="A0AAD9GN70"/>